<proteinExistence type="predicted"/>
<gene>
    <name evidence="1" type="ORF">CURHAP_LOCUS13280</name>
</gene>
<accession>A0A6J5TYG8</accession>
<evidence type="ECO:0000313" key="1">
    <source>
        <dbReference type="EMBL" id="CAB4268832.1"/>
    </source>
</evidence>
<organism evidence="1 2">
    <name type="scientific">Prunus armeniaca</name>
    <name type="common">Apricot</name>
    <name type="synonym">Armeniaca vulgaris</name>
    <dbReference type="NCBI Taxonomy" id="36596"/>
    <lineage>
        <taxon>Eukaryota</taxon>
        <taxon>Viridiplantae</taxon>
        <taxon>Streptophyta</taxon>
        <taxon>Embryophyta</taxon>
        <taxon>Tracheophyta</taxon>
        <taxon>Spermatophyta</taxon>
        <taxon>Magnoliopsida</taxon>
        <taxon>eudicotyledons</taxon>
        <taxon>Gunneridae</taxon>
        <taxon>Pentapetalae</taxon>
        <taxon>rosids</taxon>
        <taxon>fabids</taxon>
        <taxon>Rosales</taxon>
        <taxon>Rosaceae</taxon>
        <taxon>Amygdaloideae</taxon>
        <taxon>Amygdaleae</taxon>
        <taxon>Prunus</taxon>
    </lineage>
</organism>
<evidence type="ECO:0000313" key="2">
    <source>
        <dbReference type="Proteomes" id="UP000507222"/>
    </source>
</evidence>
<sequence>MTLSAHFTDSTSYTYAESCEEPEMHKGSFVTSDRAIFSLNFCILDGSDTSPFQAPVVEMSC</sequence>
<dbReference type="EMBL" id="CAEKDK010000002">
    <property type="protein sequence ID" value="CAB4268832.1"/>
    <property type="molecule type" value="Genomic_DNA"/>
</dbReference>
<protein>
    <submittedName>
        <fullName evidence="1">Uncharacterized protein</fullName>
    </submittedName>
</protein>
<dbReference type="Proteomes" id="UP000507222">
    <property type="component" value="Unassembled WGS sequence"/>
</dbReference>
<dbReference type="AlphaFoldDB" id="A0A6J5TYG8"/>
<name>A0A6J5TYG8_PRUAR</name>
<reference evidence="1 2" key="1">
    <citation type="submission" date="2020-05" db="EMBL/GenBank/DDBJ databases">
        <authorList>
            <person name="Campoy J."/>
            <person name="Schneeberger K."/>
            <person name="Spophaly S."/>
        </authorList>
    </citation>
    <scope>NUCLEOTIDE SEQUENCE [LARGE SCALE GENOMIC DNA]</scope>
    <source>
        <strain evidence="1">PruArmRojPasFocal</strain>
    </source>
</reference>